<organism evidence="1 2">
    <name type="scientific">Streblomastix strix</name>
    <dbReference type="NCBI Taxonomy" id="222440"/>
    <lineage>
        <taxon>Eukaryota</taxon>
        <taxon>Metamonada</taxon>
        <taxon>Preaxostyla</taxon>
        <taxon>Oxymonadida</taxon>
        <taxon>Streblomastigidae</taxon>
        <taxon>Streblomastix</taxon>
    </lineage>
</organism>
<proteinExistence type="predicted"/>
<gene>
    <name evidence="1" type="ORF">EZS28_013146</name>
</gene>
<reference evidence="1 2" key="1">
    <citation type="submission" date="2019-03" db="EMBL/GenBank/DDBJ databases">
        <title>Single cell metagenomics reveals metabolic interactions within the superorganism composed of flagellate Streblomastix strix and complex community of Bacteroidetes bacteria on its surface.</title>
        <authorList>
            <person name="Treitli S.C."/>
            <person name="Kolisko M."/>
            <person name="Husnik F."/>
            <person name="Keeling P."/>
            <person name="Hampl V."/>
        </authorList>
    </citation>
    <scope>NUCLEOTIDE SEQUENCE [LARGE SCALE GENOMIC DNA]</scope>
    <source>
        <strain evidence="1">ST1C</strain>
    </source>
</reference>
<accession>A0A5J4W8S7</accession>
<dbReference type="EMBL" id="SNRW01002915">
    <property type="protein sequence ID" value="KAA6391327.1"/>
    <property type="molecule type" value="Genomic_DNA"/>
</dbReference>
<dbReference type="Proteomes" id="UP000324800">
    <property type="component" value="Unassembled WGS sequence"/>
</dbReference>
<comment type="caution">
    <text evidence="1">The sequence shown here is derived from an EMBL/GenBank/DDBJ whole genome shotgun (WGS) entry which is preliminary data.</text>
</comment>
<dbReference type="AlphaFoldDB" id="A0A5J4W8S7"/>
<protein>
    <submittedName>
        <fullName evidence="1">Uncharacterized protein</fullName>
    </submittedName>
</protein>
<evidence type="ECO:0000313" key="1">
    <source>
        <dbReference type="EMBL" id="KAA6391327.1"/>
    </source>
</evidence>
<name>A0A5J4W8S7_9EUKA</name>
<evidence type="ECO:0000313" key="2">
    <source>
        <dbReference type="Proteomes" id="UP000324800"/>
    </source>
</evidence>
<sequence>MHPTKPSLDLIIASINLLTSLILYNKATLKNVRNDPQLLKSIAQNIQIRGRKNIKNQKELVKFINEKKDAKQLRILSVDFFRILIHSVPVENCMKFMNQMNLLDMLFKYGCIAGGFTGEQFDIHDEQTREEERTIHRTIWSIVEQRGEKKQHSESLDQFRIEMIERMEAEGYKEEEDVKQFNA</sequence>